<reference evidence="1 2" key="1">
    <citation type="submission" date="2019-09" db="EMBL/GenBank/DDBJ databases">
        <title>Taxonomic organization of the family Brucellaceae based on a phylogenomic approach.</title>
        <authorList>
            <person name="Leclercq S."/>
            <person name="Cloeckaert A."/>
            <person name="Zygmunt M.S."/>
        </authorList>
    </citation>
    <scope>NUCLEOTIDE SEQUENCE [LARGE SCALE GENOMIC DNA]</scope>
    <source>
        <strain evidence="1 2">LMG 3313</strain>
    </source>
</reference>
<dbReference type="InterPro" id="IPR036388">
    <property type="entry name" value="WH-like_DNA-bd_sf"/>
</dbReference>
<dbReference type="EMBL" id="WBWS01000033">
    <property type="protein sequence ID" value="KAB2761988.1"/>
    <property type="molecule type" value="Genomic_DNA"/>
</dbReference>
<proteinExistence type="predicted"/>
<gene>
    <name evidence="1" type="ORF">F9L04_23060</name>
</gene>
<evidence type="ECO:0000313" key="2">
    <source>
        <dbReference type="Proteomes" id="UP000481876"/>
    </source>
</evidence>
<dbReference type="InterPro" id="IPR036390">
    <property type="entry name" value="WH_DNA-bd_sf"/>
</dbReference>
<dbReference type="Proteomes" id="UP000481876">
    <property type="component" value="Unassembled WGS sequence"/>
</dbReference>
<protein>
    <recommendedName>
        <fullName evidence="3">Helix-turn-helix domain-containing protein</fullName>
    </recommendedName>
</protein>
<sequence>MQYDSLQDVPEDQIERAMLFMGAALRLTRSRTADRIAQSIVNECLLHGECRLSHKEFERRTGSCRRTVSRALQNLLSAKLIERIDFTDDRRSVYRCLWERADEHREWGKEFDLRWEEARGARRLKDFEAPAYPSPGASNGEA</sequence>
<comment type="caution">
    <text evidence="1">The sequence shown here is derived from an EMBL/GenBank/DDBJ whole genome shotgun (WGS) entry which is preliminary data.</text>
</comment>
<evidence type="ECO:0000313" key="1">
    <source>
        <dbReference type="EMBL" id="KAB2761988.1"/>
    </source>
</evidence>
<accession>A0A6L3YZY8</accession>
<dbReference type="Gene3D" id="1.10.10.10">
    <property type="entry name" value="Winged helix-like DNA-binding domain superfamily/Winged helix DNA-binding domain"/>
    <property type="match status" value="1"/>
</dbReference>
<dbReference type="RefSeq" id="WP_151664331.1">
    <property type="nucleotide sequence ID" value="NZ_CP103345.1"/>
</dbReference>
<organism evidence="1 2">
    <name type="scientific">Brucella anthropi</name>
    <name type="common">Ochrobactrum anthropi</name>
    <dbReference type="NCBI Taxonomy" id="529"/>
    <lineage>
        <taxon>Bacteria</taxon>
        <taxon>Pseudomonadati</taxon>
        <taxon>Pseudomonadota</taxon>
        <taxon>Alphaproteobacteria</taxon>
        <taxon>Hyphomicrobiales</taxon>
        <taxon>Brucellaceae</taxon>
        <taxon>Brucella/Ochrobactrum group</taxon>
        <taxon>Brucella</taxon>
    </lineage>
</organism>
<evidence type="ECO:0008006" key="3">
    <source>
        <dbReference type="Google" id="ProtNLM"/>
    </source>
</evidence>
<dbReference type="AlphaFoldDB" id="A0A6L3YZY8"/>
<name>A0A6L3YZY8_BRUAN</name>
<dbReference type="SUPFAM" id="SSF46785">
    <property type="entry name" value="Winged helix' DNA-binding domain"/>
    <property type="match status" value="1"/>
</dbReference>